<evidence type="ECO:0000256" key="1">
    <source>
        <dbReference type="ARBA" id="ARBA00010815"/>
    </source>
</evidence>
<dbReference type="Pfam" id="PF02353">
    <property type="entry name" value="CMAS"/>
    <property type="match status" value="1"/>
</dbReference>
<dbReference type="SUPFAM" id="SSF53335">
    <property type="entry name" value="S-adenosyl-L-methionine-dependent methyltransferases"/>
    <property type="match status" value="1"/>
</dbReference>
<organism evidence="6 7">
    <name type="scientific">Nocardioides taihuensis</name>
    <dbReference type="NCBI Taxonomy" id="1835606"/>
    <lineage>
        <taxon>Bacteria</taxon>
        <taxon>Bacillati</taxon>
        <taxon>Actinomycetota</taxon>
        <taxon>Actinomycetes</taxon>
        <taxon>Propionibacteriales</taxon>
        <taxon>Nocardioidaceae</taxon>
        <taxon>Nocardioides</taxon>
    </lineage>
</organism>
<evidence type="ECO:0000256" key="5">
    <source>
        <dbReference type="ARBA" id="ARBA00023098"/>
    </source>
</evidence>
<dbReference type="PANTHER" id="PTHR43667">
    <property type="entry name" value="CYCLOPROPANE-FATTY-ACYL-PHOSPHOLIPID SYNTHASE"/>
    <property type="match status" value="1"/>
</dbReference>
<reference evidence="7" key="1">
    <citation type="journal article" date="2019" name="Int. J. Syst. Evol. Microbiol.">
        <title>The Global Catalogue of Microorganisms (GCM) 10K type strain sequencing project: providing services to taxonomists for standard genome sequencing and annotation.</title>
        <authorList>
            <consortium name="The Broad Institute Genomics Platform"/>
            <consortium name="The Broad Institute Genome Sequencing Center for Infectious Disease"/>
            <person name="Wu L."/>
            <person name="Ma J."/>
        </authorList>
    </citation>
    <scope>NUCLEOTIDE SEQUENCE [LARGE SCALE GENOMIC DNA]</scope>
    <source>
        <strain evidence="7">DFY41</strain>
    </source>
</reference>
<accession>A0ABW0BGL6</accession>
<dbReference type="PANTHER" id="PTHR43667:SF2">
    <property type="entry name" value="FATTY ACID C-METHYL TRANSFERASE"/>
    <property type="match status" value="1"/>
</dbReference>
<evidence type="ECO:0000313" key="6">
    <source>
        <dbReference type="EMBL" id="MFC5176425.1"/>
    </source>
</evidence>
<dbReference type="RefSeq" id="WP_378588742.1">
    <property type="nucleotide sequence ID" value="NZ_JBHSKD010000007.1"/>
</dbReference>
<dbReference type="Proteomes" id="UP001596087">
    <property type="component" value="Unassembled WGS sequence"/>
</dbReference>
<name>A0ABW0BGL6_9ACTN</name>
<evidence type="ECO:0000256" key="2">
    <source>
        <dbReference type="ARBA" id="ARBA00022603"/>
    </source>
</evidence>
<protein>
    <submittedName>
        <fullName evidence="6">Class I SAM-dependent methyltransferase</fullName>
        <ecNumber evidence="6">2.1.1.-</ecNumber>
    </submittedName>
</protein>
<dbReference type="CDD" id="cd02440">
    <property type="entry name" value="AdoMet_MTases"/>
    <property type="match status" value="1"/>
</dbReference>
<keyword evidence="2 6" id="KW-0489">Methyltransferase</keyword>
<comment type="similarity">
    <text evidence="1">Belongs to the CFA/CMAS family.</text>
</comment>
<keyword evidence="3 6" id="KW-0808">Transferase</keyword>
<dbReference type="EC" id="2.1.1.-" evidence="6"/>
<gene>
    <name evidence="6" type="ORF">ACFPGP_07065</name>
</gene>
<evidence type="ECO:0000256" key="3">
    <source>
        <dbReference type="ARBA" id="ARBA00022679"/>
    </source>
</evidence>
<keyword evidence="4" id="KW-0949">S-adenosyl-L-methionine</keyword>
<dbReference type="GO" id="GO:0032259">
    <property type="term" value="P:methylation"/>
    <property type="evidence" value="ECO:0007669"/>
    <property type="project" value="UniProtKB-KW"/>
</dbReference>
<dbReference type="InterPro" id="IPR003333">
    <property type="entry name" value="CMAS"/>
</dbReference>
<dbReference type="EMBL" id="JBHSKD010000007">
    <property type="protein sequence ID" value="MFC5176425.1"/>
    <property type="molecule type" value="Genomic_DNA"/>
</dbReference>
<keyword evidence="5" id="KW-0443">Lipid metabolism</keyword>
<dbReference type="PIRSF" id="PIRSF003085">
    <property type="entry name" value="CMAS"/>
    <property type="match status" value="1"/>
</dbReference>
<proteinExistence type="inferred from homology"/>
<comment type="caution">
    <text evidence="6">The sequence shown here is derived from an EMBL/GenBank/DDBJ whole genome shotgun (WGS) entry which is preliminary data.</text>
</comment>
<dbReference type="Gene3D" id="3.40.50.150">
    <property type="entry name" value="Vaccinia Virus protein VP39"/>
    <property type="match status" value="1"/>
</dbReference>
<evidence type="ECO:0000313" key="7">
    <source>
        <dbReference type="Proteomes" id="UP001596087"/>
    </source>
</evidence>
<sequence>MLRPDPVHALVPPAVAQPSTEDWPELGYPTPGARTRVSAAVARRLFVSAVERLDVTVRLGDGDTARTIGRGGPLAVVHRPDELFARLGRDQLIGWGEAYLTGAWDAPDLGAFLTVLAAELPSLVPGPLQKLRGAVVHRPPMRHRNEVHNTRANIAHHYDLSNDLFQLFLDPSLSYSAALYDASLVDHGDHLRAGTPRDAHESDALEAGQGRKIERLLDEAGVGVGTRVLEIGSGWGELAIRAARRGATVRTITLSTEQQALARQRIAAAGVADRVDVDLCDYRDVAGEYDAVLSVEMIEAVGHEYWSTYFRTIDRVLAPGGRVAIQAITMPHDRMLATRRTYTWINKYIFPGGFLPSVQVLDDVTRAHTRLRLTGRLAMGAHYAATLRAWDERFLNAGEEVAALGFDETFRRMWHFYLEYSRAGFASGYLDVWQLTFTRPEDAR</sequence>
<dbReference type="InterPro" id="IPR029063">
    <property type="entry name" value="SAM-dependent_MTases_sf"/>
</dbReference>
<keyword evidence="7" id="KW-1185">Reference proteome</keyword>
<evidence type="ECO:0000256" key="4">
    <source>
        <dbReference type="ARBA" id="ARBA00022691"/>
    </source>
</evidence>
<dbReference type="GO" id="GO:0008168">
    <property type="term" value="F:methyltransferase activity"/>
    <property type="evidence" value="ECO:0007669"/>
    <property type="project" value="UniProtKB-KW"/>
</dbReference>
<dbReference type="InterPro" id="IPR050723">
    <property type="entry name" value="CFA/CMAS"/>
</dbReference>